<dbReference type="InterPro" id="IPR010678">
    <property type="entry name" value="UTP25"/>
</dbReference>
<dbReference type="Proteomes" id="UP000015354">
    <property type="component" value="Unassembled WGS sequence"/>
</dbReference>
<comment type="caution">
    <text evidence="7">The sequence shown here is derived from an EMBL/GenBank/DDBJ whole genome shotgun (WGS) entry which is preliminary data.</text>
</comment>
<proteinExistence type="inferred from homology"/>
<evidence type="ECO:0000256" key="2">
    <source>
        <dbReference type="ARBA" id="ARBA00009223"/>
    </source>
</evidence>
<dbReference type="GO" id="GO:0019843">
    <property type="term" value="F:rRNA binding"/>
    <property type="evidence" value="ECO:0007669"/>
    <property type="project" value="TreeGrafter"/>
</dbReference>
<dbReference type="Pfam" id="PF22916">
    <property type="entry name" value="UTP25_NTPase-like"/>
    <property type="match status" value="1"/>
</dbReference>
<gene>
    <name evidence="7" type="ORF">STCU_09320</name>
</gene>
<dbReference type="InterPro" id="IPR053939">
    <property type="entry name" value="UTP25_C"/>
</dbReference>
<evidence type="ECO:0000256" key="1">
    <source>
        <dbReference type="ARBA" id="ARBA00004604"/>
    </source>
</evidence>
<protein>
    <submittedName>
        <fullName evidence="7">U3 small nucleolar RNA-associated protein 25</fullName>
    </submittedName>
</protein>
<evidence type="ECO:0000259" key="6">
    <source>
        <dbReference type="Pfam" id="PF22916"/>
    </source>
</evidence>
<name>S9TN72_9TRYP</name>
<evidence type="ECO:0000313" key="8">
    <source>
        <dbReference type="Proteomes" id="UP000015354"/>
    </source>
</evidence>
<dbReference type="InterPro" id="IPR053940">
    <property type="entry name" value="UTP25_NTPase-like"/>
</dbReference>
<keyword evidence="3" id="KW-0539">Nucleus</keyword>
<dbReference type="GO" id="GO:0032040">
    <property type="term" value="C:small-subunit processome"/>
    <property type="evidence" value="ECO:0007669"/>
    <property type="project" value="TreeGrafter"/>
</dbReference>
<dbReference type="Gene3D" id="3.40.50.300">
    <property type="entry name" value="P-loop containing nucleotide triphosphate hydrolases"/>
    <property type="match status" value="1"/>
</dbReference>
<dbReference type="OrthoDB" id="10264378at2759"/>
<accession>S9TN72</accession>
<dbReference type="AlphaFoldDB" id="S9TN72"/>
<dbReference type="PANTHER" id="PTHR12933">
    <property type="entry name" value="ORF PROTEIN-RELATED"/>
    <property type="match status" value="1"/>
</dbReference>
<evidence type="ECO:0000256" key="4">
    <source>
        <dbReference type="SAM" id="MobiDB-lite"/>
    </source>
</evidence>
<dbReference type="GO" id="GO:0034511">
    <property type="term" value="F:U3 snoRNA binding"/>
    <property type="evidence" value="ECO:0007669"/>
    <property type="project" value="InterPro"/>
</dbReference>
<organism evidence="7 8">
    <name type="scientific">Strigomonas culicis</name>
    <dbReference type="NCBI Taxonomy" id="28005"/>
    <lineage>
        <taxon>Eukaryota</taxon>
        <taxon>Discoba</taxon>
        <taxon>Euglenozoa</taxon>
        <taxon>Kinetoplastea</taxon>
        <taxon>Metakinetoplastina</taxon>
        <taxon>Trypanosomatida</taxon>
        <taxon>Trypanosomatidae</taxon>
        <taxon>Strigomonadinae</taxon>
        <taxon>Strigomonas</taxon>
    </lineage>
</organism>
<dbReference type="Pfam" id="PF06862">
    <property type="entry name" value="Utp25_C"/>
    <property type="match status" value="1"/>
</dbReference>
<sequence>MTARAQQHLLHAPFDAAAVEERPPYVHDALWTRWVAFRAAKGRPVFTAEERGLFDLLQGYADVMDCTRGWQRATARREIFVLHLLNHWFKARSVVLAHDRIIDAYRQQRRARRATAAPGAKEKRGGGKGRKQAAADGAAEAAAQSLAGEEDIFDSENYELRDRGFGKTRLFVMLPMRNIALQYVKTIVEVLGADPLACPKLETFVADFSEMEEAVDPTFVRRPPDYQRQFDGNIDDSFRVGLHLEPSRVHLYAHPLNSDIILCSPLGLRRRIERSGDVLVSLSSIEVCLMDEAHVLLMQNWDHAGGRVRAAEQRPRTTHGLSDLRRVYAWALQGKSGRHRQTILCSDISHATLLGALRGSLNSSGKVLLQRREEEGAVAKVTGAVRQHFLRFDTTALDRADDDRFDYFTKQVFATKLNTLAERNVRIILFVPSYFDFVRLRNYLYREYRDTFAALSEYSTLKQQRRALGQFSDLERPVLLVTERFYFFKRYFVKLAEVMVFYSPPLFPEFYSGLINRLVASSPNAFALTLYCRYDTHELHRLVGTSRTRQLLERESSMFSFVTA</sequence>
<dbReference type="InterPro" id="IPR027417">
    <property type="entry name" value="P-loop_NTPase"/>
</dbReference>
<keyword evidence="8" id="KW-1185">Reference proteome</keyword>
<feature type="region of interest" description="Disordered" evidence="4">
    <location>
        <begin position="112"/>
        <end position="140"/>
    </location>
</feature>
<evidence type="ECO:0000313" key="7">
    <source>
        <dbReference type="EMBL" id="EPY19722.1"/>
    </source>
</evidence>
<evidence type="ECO:0000256" key="3">
    <source>
        <dbReference type="ARBA" id="ARBA00023242"/>
    </source>
</evidence>
<comment type="subcellular location">
    <subcellularLocation>
        <location evidence="1">Nucleus</location>
        <location evidence="1">Nucleolus</location>
    </subcellularLocation>
</comment>
<comment type="similarity">
    <text evidence="2">Belongs to the UTP25 family.</text>
</comment>
<dbReference type="EMBL" id="ATMH01009320">
    <property type="protein sequence ID" value="EPY19722.1"/>
    <property type="molecule type" value="Genomic_DNA"/>
</dbReference>
<evidence type="ECO:0000259" key="5">
    <source>
        <dbReference type="Pfam" id="PF06862"/>
    </source>
</evidence>
<reference evidence="7 8" key="1">
    <citation type="journal article" date="2013" name="PLoS ONE">
        <title>Predicting the Proteins of Angomonas deanei, Strigomonas culicis and Their Respective Endosymbionts Reveals New Aspects of the Trypanosomatidae Family.</title>
        <authorList>
            <person name="Motta M.C."/>
            <person name="Martins A.C."/>
            <person name="de Souza S.S."/>
            <person name="Catta-Preta C.M."/>
            <person name="Silva R."/>
            <person name="Klein C.C."/>
            <person name="de Almeida L.G."/>
            <person name="de Lima Cunha O."/>
            <person name="Ciapina L.P."/>
            <person name="Brocchi M."/>
            <person name="Colabardini A.C."/>
            <person name="de Araujo Lima B."/>
            <person name="Machado C.R."/>
            <person name="de Almeida Soares C.M."/>
            <person name="Probst C.M."/>
            <person name="de Menezes C.B."/>
            <person name="Thompson C.E."/>
            <person name="Bartholomeu D.C."/>
            <person name="Gradia D.F."/>
            <person name="Pavoni D.P."/>
            <person name="Grisard E.C."/>
            <person name="Fantinatti-Garboggini F."/>
            <person name="Marchini F.K."/>
            <person name="Rodrigues-Luiz G.F."/>
            <person name="Wagner G."/>
            <person name="Goldman G.H."/>
            <person name="Fietto J.L."/>
            <person name="Elias M.C."/>
            <person name="Goldman M.H."/>
            <person name="Sagot M.F."/>
            <person name="Pereira M."/>
            <person name="Stoco P.H."/>
            <person name="de Mendonca-Neto R.P."/>
            <person name="Teixeira S.M."/>
            <person name="Maciel T.E."/>
            <person name="de Oliveira Mendes T.A."/>
            <person name="Urmenyi T.P."/>
            <person name="de Souza W."/>
            <person name="Schenkman S."/>
            <person name="de Vasconcelos A.T."/>
        </authorList>
    </citation>
    <scope>NUCLEOTIDE SEQUENCE [LARGE SCALE GENOMIC DNA]</scope>
</reference>
<dbReference type="PANTHER" id="PTHR12933:SF0">
    <property type="entry name" value="U3 SMALL NUCLEOLAR RNA-ASSOCIATED PROTEIN 25 HOMOLOG"/>
    <property type="match status" value="1"/>
</dbReference>
<feature type="domain" description="UTP25 C-terminal" evidence="5">
    <location>
        <begin position="379"/>
        <end position="561"/>
    </location>
</feature>
<feature type="domain" description="UTP25 NTP hydrolase-like" evidence="6">
    <location>
        <begin position="156"/>
        <end position="367"/>
    </location>
</feature>
<dbReference type="GO" id="GO:0000462">
    <property type="term" value="P:maturation of SSU-rRNA from tricistronic rRNA transcript (SSU-rRNA, 5.8S rRNA, LSU-rRNA)"/>
    <property type="evidence" value="ECO:0007669"/>
    <property type="project" value="TreeGrafter"/>
</dbReference>